<evidence type="ECO:0000256" key="1">
    <source>
        <dbReference type="ARBA" id="ARBA00023157"/>
    </source>
</evidence>
<evidence type="ECO:0000313" key="3">
    <source>
        <dbReference type="EMBL" id="RUS91168.1"/>
    </source>
</evidence>
<dbReference type="OrthoDB" id="6149331at2759"/>
<accession>A0A433UBJ4</accession>
<dbReference type="AlphaFoldDB" id="A0A433UBJ4"/>
<keyword evidence="4" id="KW-1185">Reference proteome</keyword>
<protein>
    <recommendedName>
        <fullName evidence="2">SMB domain-containing protein</fullName>
    </recommendedName>
</protein>
<dbReference type="EMBL" id="RQTK01000017">
    <property type="protein sequence ID" value="RUS91168.1"/>
    <property type="molecule type" value="Genomic_DNA"/>
</dbReference>
<dbReference type="Gene3D" id="4.10.410.20">
    <property type="match status" value="1"/>
</dbReference>
<reference evidence="3 4" key="1">
    <citation type="submission" date="2019-01" db="EMBL/GenBank/DDBJ databases">
        <title>A draft genome assembly of the solar-powered sea slug Elysia chlorotica.</title>
        <authorList>
            <person name="Cai H."/>
            <person name="Li Q."/>
            <person name="Fang X."/>
            <person name="Li J."/>
            <person name="Curtis N.E."/>
            <person name="Altenburger A."/>
            <person name="Shibata T."/>
            <person name="Feng M."/>
            <person name="Maeda T."/>
            <person name="Schwartz J.A."/>
            <person name="Shigenobu S."/>
            <person name="Lundholm N."/>
            <person name="Nishiyama T."/>
            <person name="Yang H."/>
            <person name="Hasebe M."/>
            <person name="Li S."/>
            <person name="Pierce S.K."/>
            <person name="Wang J."/>
        </authorList>
    </citation>
    <scope>NUCLEOTIDE SEQUENCE [LARGE SCALE GENOMIC DNA]</scope>
    <source>
        <strain evidence="3">EC2010</strain>
        <tissue evidence="3">Whole organism of an adult</tissue>
    </source>
</reference>
<dbReference type="InterPro" id="IPR001212">
    <property type="entry name" value="Somatomedin_B_dom"/>
</dbReference>
<feature type="non-terminal residue" evidence="3">
    <location>
        <position position="1"/>
    </location>
</feature>
<gene>
    <name evidence="3" type="ORF">EGW08_001081</name>
</gene>
<evidence type="ECO:0000313" key="4">
    <source>
        <dbReference type="Proteomes" id="UP000271974"/>
    </source>
</evidence>
<keyword evidence="1" id="KW-1015">Disulfide bond</keyword>
<dbReference type="PROSITE" id="PS50958">
    <property type="entry name" value="SMB_2"/>
    <property type="match status" value="1"/>
</dbReference>
<dbReference type="Proteomes" id="UP000271974">
    <property type="component" value="Unassembled WGS sequence"/>
</dbReference>
<comment type="caution">
    <text evidence="3">The sequence shown here is derived from an EMBL/GenBank/DDBJ whole genome shotgun (WGS) entry which is preliminary data.</text>
</comment>
<feature type="non-terminal residue" evidence="3">
    <location>
        <position position="243"/>
    </location>
</feature>
<name>A0A433UBJ4_ELYCH</name>
<proteinExistence type="predicted"/>
<dbReference type="PROSITE" id="PS00524">
    <property type="entry name" value="SMB_1"/>
    <property type="match status" value="1"/>
</dbReference>
<evidence type="ECO:0000259" key="2">
    <source>
        <dbReference type="PROSITE" id="PS50958"/>
    </source>
</evidence>
<sequence>PSPGLLLSDICVGDLRPWSCRNRCNQYQDSSFFGFTCSCHPLCLVHKFCCSDFETECPNEFQNARENVEKFPGISAVCDAGLGAHVVSVCPAGATDAQKRLCEGGPDVSSDVVSPADGTPVSDSVLGWHFKNRFCWECWTTQNQPVVWRMDILISSNSRPAEDYRLETLTEYAERNPETVAWFPPEPLVRVPCPTRFMEEDIAASCSACLVDPATEEACVNGSTNYLRIGSTRFRNHHCYLCS</sequence>
<dbReference type="SUPFAM" id="SSF90188">
    <property type="entry name" value="Somatomedin B domain"/>
    <property type="match status" value="1"/>
</dbReference>
<dbReference type="Pfam" id="PF01033">
    <property type="entry name" value="Somatomedin_B"/>
    <property type="match status" value="1"/>
</dbReference>
<feature type="domain" description="SMB" evidence="2">
    <location>
        <begin position="16"/>
        <end position="62"/>
    </location>
</feature>
<dbReference type="InterPro" id="IPR036024">
    <property type="entry name" value="Somatomedin_B-like_dom_sf"/>
</dbReference>
<organism evidence="3 4">
    <name type="scientific">Elysia chlorotica</name>
    <name type="common">Eastern emerald elysia</name>
    <name type="synonym">Sea slug</name>
    <dbReference type="NCBI Taxonomy" id="188477"/>
    <lineage>
        <taxon>Eukaryota</taxon>
        <taxon>Metazoa</taxon>
        <taxon>Spiralia</taxon>
        <taxon>Lophotrochozoa</taxon>
        <taxon>Mollusca</taxon>
        <taxon>Gastropoda</taxon>
        <taxon>Heterobranchia</taxon>
        <taxon>Euthyneura</taxon>
        <taxon>Panpulmonata</taxon>
        <taxon>Sacoglossa</taxon>
        <taxon>Placobranchoidea</taxon>
        <taxon>Plakobranchidae</taxon>
        <taxon>Elysia</taxon>
    </lineage>
</organism>